<dbReference type="EMBL" id="CYHE01000001">
    <property type="protein sequence ID" value="CUA91735.1"/>
    <property type="molecule type" value="Genomic_DNA"/>
</dbReference>
<evidence type="ECO:0000256" key="11">
    <source>
        <dbReference type="ARBA" id="ARBA00023225"/>
    </source>
</evidence>
<dbReference type="AlphaFoldDB" id="A0A0K6HLD0"/>
<evidence type="ECO:0000256" key="4">
    <source>
        <dbReference type="ARBA" id="ARBA00022448"/>
    </source>
</evidence>
<name>A0A0K6HLD0_9HYPH</name>
<evidence type="ECO:0000256" key="6">
    <source>
        <dbReference type="ARBA" id="ARBA00022692"/>
    </source>
</evidence>
<keyword evidence="5 13" id="KW-1003">Cell membrane</keyword>
<evidence type="ECO:0000313" key="14">
    <source>
        <dbReference type="EMBL" id="CUA91735.1"/>
    </source>
</evidence>
<evidence type="ECO:0000256" key="9">
    <source>
        <dbReference type="ARBA" id="ARBA00022989"/>
    </source>
</evidence>
<comment type="subcellular location">
    <subcellularLocation>
        <location evidence="1">Cell membrane</location>
        <topology evidence="1">Multi-pass membrane protein</topology>
    </subcellularLocation>
</comment>
<keyword evidence="10 13" id="KW-0472">Membrane</keyword>
<keyword evidence="11 13" id="KW-1006">Bacterial flagellum protein export</keyword>
<evidence type="ECO:0000313" key="15">
    <source>
        <dbReference type="Proteomes" id="UP000183900"/>
    </source>
</evidence>
<dbReference type="OrthoDB" id="9807950at2"/>
<evidence type="ECO:0000256" key="2">
    <source>
        <dbReference type="ARBA" id="ARBA00010690"/>
    </source>
</evidence>
<feature type="transmembrane region" description="Helical" evidence="13">
    <location>
        <begin position="147"/>
        <end position="167"/>
    </location>
</feature>
<dbReference type="InterPro" id="IPR006135">
    <property type="entry name" value="T3SS_substrate_exporter"/>
</dbReference>
<dbReference type="Gene3D" id="6.10.250.2080">
    <property type="match status" value="1"/>
</dbReference>
<keyword evidence="9 13" id="KW-1133">Transmembrane helix</keyword>
<evidence type="ECO:0000256" key="1">
    <source>
        <dbReference type="ARBA" id="ARBA00004651"/>
    </source>
</evidence>
<keyword evidence="7 13" id="KW-1005">Bacterial flagellum biogenesis</keyword>
<dbReference type="InterPro" id="IPR006136">
    <property type="entry name" value="FlhB"/>
</dbReference>
<keyword evidence="8 13" id="KW-0653">Protein transport</keyword>
<accession>A0A0K6HLD0</accession>
<comment type="similarity">
    <text evidence="2 13">Belongs to the type III secretion exporter family.</text>
</comment>
<protein>
    <recommendedName>
        <fullName evidence="3 13">Flagellar biosynthetic protein FlhB</fullName>
    </recommendedName>
</protein>
<evidence type="ECO:0000256" key="12">
    <source>
        <dbReference type="ARBA" id="ARBA00025078"/>
    </source>
</evidence>
<proteinExistence type="inferred from homology"/>
<feature type="transmembrane region" description="Helical" evidence="13">
    <location>
        <begin position="187"/>
        <end position="212"/>
    </location>
</feature>
<dbReference type="GO" id="GO:0044780">
    <property type="term" value="P:bacterial-type flagellum assembly"/>
    <property type="evidence" value="ECO:0007669"/>
    <property type="project" value="InterPro"/>
</dbReference>
<organism evidence="14 15">
    <name type="scientific">Pannonibacter indicus</name>
    <dbReference type="NCBI Taxonomy" id="466044"/>
    <lineage>
        <taxon>Bacteria</taxon>
        <taxon>Pseudomonadati</taxon>
        <taxon>Pseudomonadota</taxon>
        <taxon>Alphaproteobacteria</taxon>
        <taxon>Hyphomicrobiales</taxon>
        <taxon>Stappiaceae</taxon>
        <taxon>Pannonibacter</taxon>
    </lineage>
</organism>
<evidence type="ECO:0000256" key="10">
    <source>
        <dbReference type="ARBA" id="ARBA00023136"/>
    </source>
</evidence>
<evidence type="ECO:0000256" key="13">
    <source>
        <dbReference type="RuleBase" id="RU364091"/>
    </source>
</evidence>
<dbReference type="InterPro" id="IPR029025">
    <property type="entry name" value="T3SS_substrate_exporter_C"/>
</dbReference>
<feature type="transmembrane region" description="Helical" evidence="13">
    <location>
        <begin position="88"/>
        <end position="107"/>
    </location>
</feature>
<comment type="function">
    <text evidence="12 13">Required for formation of the rod structure in the basal body of the flagellar apparatus. Together with FliI and FliH, may constitute the export apparatus of flagellin.</text>
</comment>
<dbReference type="PRINTS" id="PR00950">
    <property type="entry name" value="TYPE3IMSPROT"/>
</dbReference>
<keyword evidence="14" id="KW-0282">Flagellum</keyword>
<dbReference type="Proteomes" id="UP000183900">
    <property type="component" value="Unassembled WGS sequence"/>
</dbReference>
<dbReference type="GO" id="GO:0005886">
    <property type="term" value="C:plasma membrane"/>
    <property type="evidence" value="ECO:0007669"/>
    <property type="project" value="UniProtKB-SubCell"/>
</dbReference>
<evidence type="ECO:0000256" key="5">
    <source>
        <dbReference type="ARBA" id="ARBA00022475"/>
    </source>
</evidence>
<keyword evidence="4 13" id="KW-0813">Transport</keyword>
<gene>
    <name evidence="13" type="primary">flhB</name>
    <name evidence="14" type="ORF">Ga0061067_10159</name>
</gene>
<dbReference type="Pfam" id="PF01312">
    <property type="entry name" value="Bac_export_2"/>
    <property type="match status" value="1"/>
</dbReference>
<dbReference type="PANTHER" id="PTHR30531:SF12">
    <property type="entry name" value="FLAGELLAR BIOSYNTHETIC PROTEIN FLHB"/>
    <property type="match status" value="1"/>
</dbReference>
<sequence length="359" mass="40081">MSDQTDDSEKTEDPTQKRLKEALERGDVAKSQEVSTWFTLAGTAMIIAFLAPRVFSSLGGKLKWYVEHADAIPADGGGLVALWSNTGLVVAAAVALPMLTMMIMAVIGNMVQHELVFSAESLKPKLSKVSPMSGFKRLFSADSLMNFLKGLVKIVIVSTLMVAVLWPERDMAEAVMFMDELMVMEETRILALKLIGAILAVMTIVAALDFLWQKTKWFKKQKMSLREIKEEYKQTEGDPAVKGKIRQLRMERSRRRMMSAVPQATVVVTNPTHYSVALKYEDGMGAPQVVAKGVDAVALRIREIAKENKVPIVENPPLARALYAATEIDQFIPEEHFKAAAEVIGFVYRMRKTRSWRDN</sequence>
<evidence type="ECO:0000256" key="3">
    <source>
        <dbReference type="ARBA" id="ARBA00021622"/>
    </source>
</evidence>
<dbReference type="GO" id="GO:0009306">
    <property type="term" value="P:protein secretion"/>
    <property type="evidence" value="ECO:0007669"/>
    <property type="project" value="InterPro"/>
</dbReference>
<dbReference type="FunFam" id="3.40.1690.10:FF:000001">
    <property type="entry name" value="Flagellar biosynthetic protein FlhB"/>
    <property type="match status" value="1"/>
</dbReference>
<dbReference type="PANTHER" id="PTHR30531">
    <property type="entry name" value="FLAGELLAR BIOSYNTHETIC PROTEIN FLHB"/>
    <property type="match status" value="1"/>
</dbReference>
<feature type="transmembrane region" description="Helical" evidence="13">
    <location>
        <begin position="34"/>
        <end position="55"/>
    </location>
</feature>
<keyword evidence="6 13" id="KW-0812">Transmembrane</keyword>
<evidence type="ECO:0000256" key="7">
    <source>
        <dbReference type="ARBA" id="ARBA00022795"/>
    </source>
</evidence>
<evidence type="ECO:0000256" key="8">
    <source>
        <dbReference type="ARBA" id="ARBA00022927"/>
    </source>
</evidence>
<keyword evidence="15" id="KW-1185">Reference proteome</keyword>
<dbReference type="Gene3D" id="3.40.1690.10">
    <property type="entry name" value="secretion proteins EscU"/>
    <property type="match status" value="1"/>
</dbReference>
<dbReference type="NCBIfam" id="TIGR00328">
    <property type="entry name" value="flhB"/>
    <property type="match status" value="1"/>
</dbReference>
<dbReference type="SUPFAM" id="SSF160544">
    <property type="entry name" value="EscU C-terminal domain-like"/>
    <property type="match status" value="1"/>
</dbReference>
<keyword evidence="14" id="KW-0966">Cell projection</keyword>
<keyword evidence="14" id="KW-0969">Cilium</keyword>
<dbReference type="RefSeq" id="WP_055453858.1">
    <property type="nucleotide sequence ID" value="NZ_CYHE01000001.1"/>
</dbReference>
<reference evidence="15" key="1">
    <citation type="submission" date="2015-08" db="EMBL/GenBank/DDBJ databases">
        <authorList>
            <person name="Varghese N."/>
        </authorList>
    </citation>
    <scope>NUCLEOTIDE SEQUENCE [LARGE SCALE GENOMIC DNA]</scope>
    <source>
        <strain evidence="15">DSM 23407</strain>
    </source>
</reference>